<evidence type="ECO:0000256" key="3">
    <source>
        <dbReference type="ARBA" id="ARBA00022982"/>
    </source>
</evidence>
<dbReference type="EMBL" id="JAYGIE010000004">
    <property type="protein sequence ID" value="MEA5476339.1"/>
    <property type="molecule type" value="Genomic_DNA"/>
</dbReference>
<protein>
    <recommendedName>
        <fullName evidence="6">Thioredoxin</fullName>
    </recommendedName>
</protein>
<dbReference type="CDD" id="cd02947">
    <property type="entry name" value="TRX_family"/>
    <property type="match status" value="1"/>
</dbReference>
<dbReference type="PIRSF" id="PIRSF000077">
    <property type="entry name" value="Thioredoxin"/>
    <property type="match status" value="1"/>
</dbReference>
<organism evidence="8 9">
    <name type="scientific">Pseudanabaena galeata UHCC 0370</name>
    <dbReference type="NCBI Taxonomy" id="3110310"/>
    <lineage>
        <taxon>Bacteria</taxon>
        <taxon>Bacillati</taxon>
        <taxon>Cyanobacteriota</taxon>
        <taxon>Cyanophyceae</taxon>
        <taxon>Pseudanabaenales</taxon>
        <taxon>Pseudanabaenaceae</taxon>
        <taxon>Pseudanabaena</taxon>
    </lineage>
</organism>
<dbReference type="RefSeq" id="WP_281008525.1">
    <property type="nucleotide sequence ID" value="NZ_JAYGIE010000004.1"/>
</dbReference>
<dbReference type="InterPro" id="IPR013766">
    <property type="entry name" value="Thioredoxin_domain"/>
</dbReference>
<dbReference type="PANTHER" id="PTHR45663">
    <property type="entry name" value="GEO12009P1"/>
    <property type="match status" value="1"/>
</dbReference>
<comment type="caution">
    <text evidence="8">The sequence shown here is derived from an EMBL/GenBank/DDBJ whole genome shotgun (WGS) entry which is preliminary data.</text>
</comment>
<dbReference type="Pfam" id="PF00085">
    <property type="entry name" value="Thioredoxin"/>
    <property type="match status" value="1"/>
</dbReference>
<dbReference type="PROSITE" id="PS51352">
    <property type="entry name" value="THIOREDOXIN_2"/>
    <property type="match status" value="1"/>
</dbReference>
<keyword evidence="3" id="KW-0249">Electron transport</keyword>
<evidence type="ECO:0000313" key="8">
    <source>
        <dbReference type="EMBL" id="MEA5476339.1"/>
    </source>
</evidence>
<feature type="domain" description="Thioredoxin" evidence="7">
    <location>
        <begin position="1"/>
        <end position="107"/>
    </location>
</feature>
<evidence type="ECO:0000256" key="1">
    <source>
        <dbReference type="ARBA" id="ARBA00008987"/>
    </source>
</evidence>
<proteinExistence type="inferred from homology"/>
<dbReference type="Proteomes" id="UP001301388">
    <property type="component" value="Unassembled WGS sequence"/>
</dbReference>
<dbReference type="InterPro" id="IPR005746">
    <property type="entry name" value="Thioredoxin"/>
</dbReference>
<keyword evidence="2" id="KW-0813">Transport</keyword>
<evidence type="ECO:0000256" key="2">
    <source>
        <dbReference type="ARBA" id="ARBA00022448"/>
    </source>
</evidence>
<gene>
    <name evidence="8" type="ORF">VB774_01785</name>
</gene>
<comment type="similarity">
    <text evidence="1 6">Belongs to the thioredoxin family.</text>
</comment>
<dbReference type="SUPFAM" id="SSF52833">
    <property type="entry name" value="Thioredoxin-like"/>
    <property type="match status" value="1"/>
</dbReference>
<name>A0ABU5TDI7_9CYAN</name>
<evidence type="ECO:0000313" key="9">
    <source>
        <dbReference type="Proteomes" id="UP001301388"/>
    </source>
</evidence>
<evidence type="ECO:0000256" key="6">
    <source>
        <dbReference type="PIRNR" id="PIRNR000077"/>
    </source>
</evidence>
<dbReference type="InterPro" id="IPR017937">
    <property type="entry name" value="Thioredoxin_CS"/>
</dbReference>
<dbReference type="PRINTS" id="PR00421">
    <property type="entry name" value="THIOREDOXIN"/>
</dbReference>
<keyword evidence="5" id="KW-0676">Redox-active center</keyword>
<sequence length="107" mass="12029">MNTAVFIQDQTEFEILRAKTSLLVIDCTATWCGPCKVIAPFIDQLAANYSDRAQVMKLDIDANKPLAKEFGLKSIPAVLFFKDGELVETMIGVKTYEEFSKTLDKYL</sequence>
<evidence type="ECO:0000256" key="4">
    <source>
        <dbReference type="ARBA" id="ARBA00023157"/>
    </source>
</evidence>
<dbReference type="PROSITE" id="PS00194">
    <property type="entry name" value="THIOREDOXIN_1"/>
    <property type="match status" value="1"/>
</dbReference>
<dbReference type="PANTHER" id="PTHR45663:SF11">
    <property type="entry name" value="GEO12009P1"/>
    <property type="match status" value="1"/>
</dbReference>
<evidence type="ECO:0000259" key="7">
    <source>
        <dbReference type="PROSITE" id="PS51352"/>
    </source>
</evidence>
<evidence type="ECO:0000256" key="5">
    <source>
        <dbReference type="ARBA" id="ARBA00023284"/>
    </source>
</evidence>
<keyword evidence="9" id="KW-1185">Reference proteome</keyword>
<dbReference type="Gene3D" id="3.40.30.10">
    <property type="entry name" value="Glutaredoxin"/>
    <property type="match status" value="1"/>
</dbReference>
<dbReference type="InterPro" id="IPR036249">
    <property type="entry name" value="Thioredoxin-like_sf"/>
</dbReference>
<keyword evidence="4" id="KW-1015">Disulfide bond</keyword>
<accession>A0ABU5TDI7</accession>
<reference evidence="8 9" key="1">
    <citation type="submission" date="2023-12" db="EMBL/GenBank/DDBJ databases">
        <title>Baltic Sea Cyanobacteria.</title>
        <authorList>
            <person name="Delbaje E."/>
            <person name="Fewer D.P."/>
            <person name="Shishido T.K."/>
        </authorList>
    </citation>
    <scope>NUCLEOTIDE SEQUENCE [LARGE SCALE GENOMIC DNA]</scope>
    <source>
        <strain evidence="8 9">UHCC 0370</strain>
    </source>
</reference>